<name>A0A0F9AL92_9ZZZZ</name>
<sequence length="115" mass="13111">MAKLKLKTIEDLQKYADGADEEISKLTSTVNEQGIQVTAFIEKLKSLQTIIKGGVGPAYLDPGNLRMEGLDRSAQADREFEKFLRTTYKKHANEELSPEDRDFLLAQKDKGRRYF</sequence>
<dbReference type="EMBL" id="LAZR01042094">
    <property type="protein sequence ID" value="KKL10354.1"/>
    <property type="molecule type" value="Genomic_DNA"/>
</dbReference>
<proteinExistence type="predicted"/>
<gene>
    <name evidence="1" type="ORF">LCGC14_2556690</name>
</gene>
<evidence type="ECO:0000313" key="1">
    <source>
        <dbReference type="EMBL" id="KKL10354.1"/>
    </source>
</evidence>
<reference evidence="1" key="1">
    <citation type="journal article" date="2015" name="Nature">
        <title>Complex archaea that bridge the gap between prokaryotes and eukaryotes.</title>
        <authorList>
            <person name="Spang A."/>
            <person name="Saw J.H."/>
            <person name="Jorgensen S.L."/>
            <person name="Zaremba-Niedzwiedzka K."/>
            <person name="Martijn J."/>
            <person name="Lind A.E."/>
            <person name="van Eijk R."/>
            <person name="Schleper C."/>
            <person name="Guy L."/>
            <person name="Ettema T.J."/>
        </authorList>
    </citation>
    <scope>NUCLEOTIDE SEQUENCE</scope>
</reference>
<dbReference type="AlphaFoldDB" id="A0A0F9AL92"/>
<protein>
    <submittedName>
        <fullName evidence="1">Uncharacterized protein</fullName>
    </submittedName>
</protein>
<accession>A0A0F9AL92</accession>
<comment type="caution">
    <text evidence="1">The sequence shown here is derived from an EMBL/GenBank/DDBJ whole genome shotgun (WGS) entry which is preliminary data.</text>
</comment>
<organism evidence="1">
    <name type="scientific">marine sediment metagenome</name>
    <dbReference type="NCBI Taxonomy" id="412755"/>
    <lineage>
        <taxon>unclassified sequences</taxon>
        <taxon>metagenomes</taxon>
        <taxon>ecological metagenomes</taxon>
    </lineage>
</organism>
<feature type="non-terminal residue" evidence="1">
    <location>
        <position position="115"/>
    </location>
</feature>